<dbReference type="eggNOG" id="ENOG50333R2">
    <property type="taxonomic scope" value="Bacteria"/>
</dbReference>
<dbReference type="HOGENOM" id="CLU_176793_0_0_9"/>
<dbReference type="EMBL" id="AWSJ01000282">
    <property type="protein sequence ID" value="ERI07348.1"/>
    <property type="molecule type" value="Genomic_DNA"/>
</dbReference>
<protein>
    <recommendedName>
        <fullName evidence="3">DNA alkylation repair protein</fullName>
    </recommendedName>
</protein>
<name>U1WYL6_ANEAE</name>
<accession>U1WYL6</accession>
<sequence length="85" mass="9653">MKKVTTPYLCPACKSNRTRFAIIEQVPRYVKMDPQSGEIVEEYSSGTLDAFHLPYQGSVRRIQCGACGLTEDEQTFIAMANNYKR</sequence>
<gene>
    <name evidence="1" type="ORF">HMPREF0083_04575</name>
</gene>
<keyword evidence="2" id="KW-1185">Reference proteome</keyword>
<organism evidence="1 2">
    <name type="scientific">Aneurinibacillus aneurinilyticus ATCC 12856</name>
    <dbReference type="NCBI Taxonomy" id="649747"/>
    <lineage>
        <taxon>Bacteria</taxon>
        <taxon>Bacillati</taxon>
        <taxon>Bacillota</taxon>
        <taxon>Bacilli</taxon>
        <taxon>Bacillales</taxon>
        <taxon>Paenibacillaceae</taxon>
        <taxon>Aneurinibacillus group</taxon>
        <taxon>Aneurinibacillus</taxon>
    </lineage>
</organism>
<dbReference type="AlphaFoldDB" id="U1WYL6"/>
<proteinExistence type="predicted"/>
<comment type="caution">
    <text evidence="1">The sequence shown here is derived from an EMBL/GenBank/DDBJ whole genome shotgun (WGS) entry which is preliminary data.</text>
</comment>
<dbReference type="Proteomes" id="UP000016511">
    <property type="component" value="Unassembled WGS sequence"/>
</dbReference>
<evidence type="ECO:0000313" key="2">
    <source>
        <dbReference type="Proteomes" id="UP000016511"/>
    </source>
</evidence>
<dbReference type="PATRIC" id="fig|649747.3.peg.4126"/>
<evidence type="ECO:0008006" key="3">
    <source>
        <dbReference type="Google" id="ProtNLM"/>
    </source>
</evidence>
<reference evidence="1 2" key="1">
    <citation type="submission" date="2013-08" db="EMBL/GenBank/DDBJ databases">
        <authorList>
            <person name="Weinstock G."/>
            <person name="Sodergren E."/>
            <person name="Wylie T."/>
            <person name="Fulton L."/>
            <person name="Fulton R."/>
            <person name="Fronick C."/>
            <person name="O'Laughlin M."/>
            <person name="Godfrey J."/>
            <person name="Miner T."/>
            <person name="Herter B."/>
            <person name="Appelbaum E."/>
            <person name="Cordes M."/>
            <person name="Lek S."/>
            <person name="Wollam A."/>
            <person name="Pepin K.H."/>
            <person name="Palsikar V.B."/>
            <person name="Mitreva M."/>
            <person name="Wilson R.K."/>
        </authorList>
    </citation>
    <scope>NUCLEOTIDE SEQUENCE [LARGE SCALE GENOMIC DNA]</scope>
    <source>
        <strain evidence="1 2">ATCC 12856</strain>
    </source>
</reference>
<evidence type="ECO:0000313" key="1">
    <source>
        <dbReference type="EMBL" id="ERI07348.1"/>
    </source>
</evidence>
<dbReference type="STRING" id="649747.HMPREF0083_04575"/>